<organism evidence="2 3">
    <name type="scientific">Actinophytocola xinjiangensis</name>
    <dbReference type="NCBI Taxonomy" id="485602"/>
    <lineage>
        <taxon>Bacteria</taxon>
        <taxon>Bacillati</taxon>
        <taxon>Actinomycetota</taxon>
        <taxon>Actinomycetes</taxon>
        <taxon>Pseudonocardiales</taxon>
        <taxon>Pseudonocardiaceae</taxon>
    </lineage>
</organism>
<dbReference type="InterPro" id="IPR007278">
    <property type="entry name" value="DUF397"/>
</dbReference>
<protein>
    <recommendedName>
        <fullName evidence="1">DUF397 domain-containing protein</fullName>
    </recommendedName>
</protein>
<gene>
    <name evidence="2" type="ORF">BLA60_21365</name>
</gene>
<accession>A0A7Z0WK29</accession>
<dbReference type="AlphaFoldDB" id="A0A7Z0WK29"/>
<evidence type="ECO:0000313" key="3">
    <source>
        <dbReference type="Proteomes" id="UP000185696"/>
    </source>
</evidence>
<name>A0A7Z0WK29_9PSEU</name>
<reference evidence="2 3" key="1">
    <citation type="submission" date="2016-12" db="EMBL/GenBank/DDBJ databases">
        <title>The draft genome sequence of Actinophytocola xinjiangensis.</title>
        <authorList>
            <person name="Wang W."/>
            <person name="Yuan L."/>
        </authorList>
    </citation>
    <scope>NUCLEOTIDE SEQUENCE [LARGE SCALE GENOMIC DNA]</scope>
    <source>
        <strain evidence="2 3">CGMCC 4.4663</strain>
    </source>
</reference>
<dbReference type="Proteomes" id="UP000185696">
    <property type="component" value="Unassembled WGS sequence"/>
</dbReference>
<comment type="caution">
    <text evidence="2">The sequence shown here is derived from an EMBL/GenBank/DDBJ whole genome shotgun (WGS) entry which is preliminary data.</text>
</comment>
<evidence type="ECO:0000313" key="2">
    <source>
        <dbReference type="EMBL" id="OLF09126.1"/>
    </source>
</evidence>
<dbReference type="OrthoDB" id="3699563at2"/>
<dbReference type="RefSeq" id="WP_075134716.1">
    <property type="nucleotide sequence ID" value="NZ_MSIF01000010.1"/>
</dbReference>
<keyword evidence="3" id="KW-1185">Reference proteome</keyword>
<proteinExistence type="predicted"/>
<dbReference type="Pfam" id="PF04149">
    <property type="entry name" value="DUF397"/>
    <property type="match status" value="1"/>
</dbReference>
<sequence>MIEQVRWRKSDRSGAQSNCVEVSHNLDAVRDSKCPDGLLNVDVGTLLESVRNGRFDH</sequence>
<dbReference type="EMBL" id="MSIF01000010">
    <property type="protein sequence ID" value="OLF09126.1"/>
    <property type="molecule type" value="Genomic_DNA"/>
</dbReference>
<evidence type="ECO:0000259" key="1">
    <source>
        <dbReference type="Pfam" id="PF04149"/>
    </source>
</evidence>
<feature type="domain" description="DUF397" evidence="1">
    <location>
        <begin position="6"/>
        <end position="37"/>
    </location>
</feature>